<gene>
    <name evidence="2" type="ORF">SCOCK_180206</name>
</gene>
<accession>A0A9W4DME3</accession>
<evidence type="ECO:0000313" key="2">
    <source>
        <dbReference type="EMBL" id="CAG6392829.1"/>
    </source>
</evidence>
<proteinExistence type="predicted"/>
<evidence type="ECO:0000313" key="3">
    <source>
        <dbReference type="Proteomes" id="UP001152519"/>
    </source>
</evidence>
<organism evidence="2 3">
    <name type="scientific">Actinacidiphila cocklensis</name>
    <dbReference type="NCBI Taxonomy" id="887465"/>
    <lineage>
        <taxon>Bacteria</taxon>
        <taxon>Bacillati</taxon>
        <taxon>Actinomycetota</taxon>
        <taxon>Actinomycetes</taxon>
        <taxon>Kitasatosporales</taxon>
        <taxon>Streptomycetaceae</taxon>
        <taxon>Actinacidiphila</taxon>
    </lineage>
</organism>
<protein>
    <submittedName>
        <fullName evidence="2">Uncharacterized protein</fullName>
    </submittedName>
</protein>
<dbReference type="AlphaFoldDB" id="A0A9W4DME3"/>
<sequence>MATGEPGRRPVRAVPPGSLCQGPKLAK</sequence>
<reference evidence="2" key="1">
    <citation type="submission" date="2021-05" db="EMBL/GenBank/DDBJ databases">
        <authorList>
            <person name="Arsene-Ploetze F."/>
        </authorList>
    </citation>
    <scope>NUCLEOTIDE SEQUENCE</scope>
    <source>
        <strain evidence="2">DSM 42138</strain>
    </source>
</reference>
<name>A0A9W4DME3_9ACTN</name>
<dbReference type="EMBL" id="CAJSLV010000046">
    <property type="protein sequence ID" value="CAG6392829.1"/>
    <property type="molecule type" value="Genomic_DNA"/>
</dbReference>
<feature type="region of interest" description="Disordered" evidence="1">
    <location>
        <begin position="1"/>
        <end position="27"/>
    </location>
</feature>
<dbReference type="Proteomes" id="UP001152519">
    <property type="component" value="Unassembled WGS sequence"/>
</dbReference>
<keyword evidence="3" id="KW-1185">Reference proteome</keyword>
<comment type="caution">
    <text evidence="2">The sequence shown here is derived from an EMBL/GenBank/DDBJ whole genome shotgun (WGS) entry which is preliminary data.</text>
</comment>
<evidence type="ECO:0000256" key="1">
    <source>
        <dbReference type="SAM" id="MobiDB-lite"/>
    </source>
</evidence>